<sequence length="290" mass="32728">MLKKLLLPIAYPWAHQWVAKMAWGTAVFIALFLFLFAPFGLASFTVPYQRALITAGFGLITGLVLHLTSRALFPYIKARNSWKLWEEIVAHLFQIGVIAIFNSCYAMALDMFPTSFNTVFSFLYYTMLVGTFPTVFFTLLKSGEIGRSSELISLDDSKAESNKSAISSASDRLVLAGQNQFEQVDISTDQLLYMQTTDNYVTLYWEDNGTEKSMILRGSLTYFESQINCSFIARAHRSYIVNFNKVTSWDGNAGGGKLKLQGVEDSIPVSRNYASKWNVWLKERLSNSPK</sequence>
<dbReference type="PANTHER" id="PTHR37299">
    <property type="entry name" value="TRANSCRIPTIONAL REGULATOR-RELATED"/>
    <property type="match status" value="1"/>
</dbReference>
<evidence type="ECO:0000256" key="1">
    <source>
        <dbReference type="SAM" id="Phobius"/>
    </source>
</evidence>
<dbReference type="PANTHER" id="PTHR37299:SF1">
    <property type="entry name" value="STAGE 0 SPORULATION PROTEIN A HOMOLOG"/>
    <property type="match status" value="1"/>
</dbReference>
<dbReference type="InterPro" id="IPR007492">
    <property type="entry name" value="LytTR_DNA-bd_dom"/>
</dbReference>
<feature type="transmembrane region" description="Helical" evidence="1">
    <location>
        <begin position="21"/>
        <end position="42"/>
    </location>
</feature>
<keyword evidence="1" id="KW-0812">Transmembrane</keyword>
<dbReference type="EMBL" id="AP025292">
    <property type="protein sequence ID" value="BDC97791.1"/>
    <property type="molecule type" value="Genomic_DNA"/>
</dbReference>
<accession>A0ABN6L936</accession>
<dbReference type="PROSITE" id="PS50930">
    <property type="entry name" value="HTH_LYTTR"/>
    <property type="match status" value="1"/>
</dbReference>
<dbReference type="InterPro" id="IPR046947">
    <property type="entry name" value="LytR-like"/>
</dbReference>
<dbReference type="Pfam" id="PF04397">
    <property type="entry name" value="LytTR"/>
    <property type="match status" value="1"/>
</dbReference>
<protein>
    <recommendedName>
        <fullName evidence="2">HTH LytTR-type domain-containing protein</fullName>
    </recommendedName>
</protein>
<dbReference type="RefSeq" id="WP_338397351.1">
    <property type="nucleotide sequence ID" value="NZ_AP025292.1"/>
</dbReference>
<dbReference type="Proteomes" id="UP001354989">
    <property type="component" value="Chromosome"/>
</dbReference>
<evidence type="ECO:0000259" key="2">
    <source>
        <dbReference type="PROSITE" id="PS50930"/>
    </source>
</evidence>
<feature type="transmembrane region" description="Helical" evidence="1">
    <location>
        <begin position="48"/>
        <end position="67"/>
    </location>
</feature>
<dbReference type="SMART" id="SM00850">
    <property type="entry name" value="LytTR"/>
    <property type="match status" value="1"/>
</dbReference>
<evidence type="ECO:0000313" key="4">
    <source>
        <dbReference type="Proteomes" id="UP001354989"/>
    </source>
</evidence>
<organism evidence="3 4">
    <name type="scientific">Persicobacter psychrovividus</name>
    <dbReference type="NCBI Taxonomy" id="387638"/>
    <lineage>
        <taxon>Bacteria</taxon>
        <taxon>Pseudomonadati</taxon>
        <taxon>Bacteroidota</taxon>
        <taxon>Cytophagia</taxon>
        <taxon>Cytophagales</taxon>
        <taxon>Persicobacteraceae</taxon>
        <taxon>Persicobacter</taxon>
    </lineage>
</organism>
<gene>
    <name evidence="3" type="ORF">PEPS_00720</name>
</gene>
<feature type="transmembrane region" description="Helical" evidence="1">
    <location>
        <begin position="88"/>
        <end position="108"/>
    </location>
</feature>
<keyword evidence="1" id="KW-1133">Transmembrane helix</keyword>
<feature type="domain" description="HTH LytTR-type" evidence="2">
    <location>
        <begin position="186"/>
        <end position="287"/>
    </location>
</feature>
<proteinExistence type="predicted"/>
<name>A0ABN6L936_9BACT</name>
<evidence type="ECO:0000313" key="3">
    <source>
        <dbReference type="EMBL" id="BDC97791.1"/>
    </source>
</evidence>
<reference evidence="3 4" key="1">
    <citation type="submission" date="2021-12" db="EMBL/GenBank/DDBJ databases">
        <title>Genome sequencing of bacteria with rrn-lacking chromosome and rrn-plasmid.</title>
        <authorList>
            <person name="Anda M."/>
            <person name="Iwasaki W."/>
        </authorList>
    </citation>
    <scope>NUCLEOTIDE SEQUENCE [LARGE SCALE GENOMIC DNA]</scope>
    <source>
        <strain evidence="3 4">NBRC 101262</strain>
    </source>
</reference>
<keyword evidence="4" id="KW-1185">Reference proteome</keyword>
<feature type="transmembrane region" description="Helical" evidence="1">
    <location>
        <begin position="120"/>
        <end position="140"/>
    </location>
</feature>
<dbReference type="Gene3D" id="2.40.50.1020">
    <property type="entry name" value="LytTr DNA-binding domain"/>
    <property type="match status" value="1"/>
</dbReference>
<keyword evidence="1" id="KW-0472">Membrane</keyword>